<reference evidence="1 2" key="1">
    <citation type="journal article" date="2012" name="PLoS Pathog.">
        <title>Diverse lifestyles and strategies of plant pathogenesis encoded in the genomes of eighteen Dothideomycetes fungi.</title>
        <authorList>
            <person name="Ohm R.A."/>
            <person name="Feau N."/>
            <person name="Henrissat B."/>
            <person name="Schoch C.L."/>
            <person name="Horwitz B.A."/>
            <person name="Barry K.W."/>
            <person name="Condon B.J."/>
            <person name="Copeland A.C."/>
            <person name="Dhillon B."/>
            <person name="Glaser F."/>
            <person name="Hesse C.N."/>
            <person name="Kosti I."/>
            <person name="LaButti K."/>
            <person name="Lindquist E.A."/>
            <person name="Lucas S."/>
            <person name="Salamov A.A."/>
            <person name="Bradshaw R.E."/>
            <person name="Ciuffetti L."/>
            <person name="Hamelin R.C."/>
            <person name="Kema G.H.J."/>
            <person name="Lawrence C."/>
            <person name="Scott J.A."/>
            <person name="Spatafora J.W."/>
            <person name="Turgeon B.G."/>
            <person name="de Wit P.J.G.M."/>
            <person name="Zhong S."/>
            <person name="Goodwin S.B."/>
            <person name="Grigoriev I.V."/>
        </authorList>
    </citation>
    <scope>NUCLEOTIDE SEQUENCE [LARGE SCALE GENOMIC DNA]</scope>
    <source>
        <strain evidence="1 2">UAMH 10762</strain>
    </source>
</reference>
<evidence type="ECO:0000313" key="1">
    <source>
        <dbReference type="EMBL" id="EMD01088.1"/>
    </source>
</evidence>
<name>M2M1Z3_BAUPA</name>
<protein>
    <submittedName>
        <fullName evidence="1">Uncharacterized protein</fullName>
    </submittedName>
</protein>
<evidence type="ECO:0000313" key="2">
    <source>
        <dbReference type="Proteomes" id="UP000011761"/>
    </source>
</evidence>
<organism evidence="1 2">
    <name type="scientific">Baudoinia panamericana (strain UAMH 10762)</name>
    <name type="common">Angels' share fungus</name>
    <name type="synonym">Baudoinia compniacensis (strain UAMH 10762)</name>
    <dbReference type="NCBI Taxonomy" id="717646"/>
    <lineage>
        <taxon>Eukaryota</taxon>
        <taxon>Fungi</taxon>
        <taxon>Dikarya</taxon>
        <taxon>Ascomycota</taxon>
        <taxon>Pezizomycotina</taxon>
        <taxon>Dothideomycetes</taxon>
        <taxon>Dothideomycetidae</taxon>
        <taxon>Mycosphaerellales</taxon>
        <taxon>Teratosphaeriaceae</taxon>
        <taxon>Baudoinia</taxon>
    </lineage>
</organism>
<sequence>MVYLQEMCEGTASPRAPQLRSRRETLRLVAQGYYGRMIVPFRRLFFAPPSTCTHWATLPTRVSRQKLAAGQWHPVLRLACPRRQFNQPVIKRRAHPSWGAVGWPSGVNAAAVSNCGIRVLARSIRPRRPAGLNDRSPSPSDCIAIGLL</sequence>
<dbReference type="HOGENOM" id="CLU_1758466_0_0_1"/>
<dbReference type="AlphaFoldDB" id="M2M1Z3"/>
<dbReference type="KEGG" id="bcom:BAUCODRAFT_195547"/>
<dbReference type="Proteomes" id="UP000011761">
    <property type="component" value="Unassembled WGS sequence"/>
</dbReference>
<keyword evidence="2" id="KW-1185">Reference proteome</keyword>
<proteinExistence type="predicted"/>
<dbReference type="EMBL" id="KB445550">
    <property type="protein sequence ID" value="EMD01088.1"/>
    <property type="molecule type" value="Genomic_DNA"/>
</dbReference>
<dbReference type="GeneID" id="19109610"/>
<dbReference type="RefSeq" id="XP_007672272.1">
    <property type="nucleotide sequence ID" value="XM_007674082.1"/>
</dbReference>
<accession>M2M1Z3</accession>
<gene>
    <name evidence="1" type="ORF">BAUCODRAFT_195547</name>
</gene>